<dbReference type="PANTHER" id="PTHR30469:SF11">
    <property type="entry name" value="BLL4320 PROTEIN"/>
    <property type="match status" value="1"/>
</dbReference>
<dbReference type="GO" id="GO:0015562">
    <property type="term" value="F:efflux transmembrane transporter activity"/>
    <property type="evidence" value="ECO:0007669"/>
    <property type="project" value="TreeGrafter"/>
</dbReference>
<dbReference type="Gene3D" id="1.10.287.470">
    <property type="entry name" value="Helix hairpin bin"/>
    <property type="match status" value="1"/>
</dbReference>
<dbReference type="InterPro" id="IPR058637">
    <property type="entry name" value="YknX-like_C"/>
</dbReference>
<dbReference type="RefSeq" id="WP_139209229.1">
    <property type="nucleotide sequence ID" value="NZ_FOEG01000008.1"/>
</dbReference>
<accession>A0A1H8UW75</accession>
<keyword evidence="3" id="KW-0812">Transmembrane</keyword>
<dbReference type="Pfam" id="PF25917">
    <property type="entry name" value="BSH_RND"/>
    <property type="match status" value="1"/>
</dbReference>
<comment type="similarity">
    <text evidence="1">Belongs to the membrane fusion protein (MFP) (TC 8.A.1) family.</text>
</comment>
<organism evidence="7 8">
    <name type="scientific">Aquisalimonas asiatica</name>
    <dbReference type="NCBI Taxonomy" id="406100"/>
    <lineage>
        <taxon>Bacteria</taxon>
        <taxon>Pseudomonadati</taxon>
        <taxon>Pseudomonadota</taxon>
        <taxon>Gammaproteobacteria</taxon>
        <taxon>Chromatiales</taxon>
        <taxon>Ectothiorhodospiraceae</taxon>
        <taxon>Aquisalimonas</taxon>
    </lineage>
</organism>
<keyword evidence="8" id="KW-1185">Reference proteome</keyword>
<evidence type="ECO:0000259" key="4">
    <source>
        <dbReference type="Pfam" id="PF25917"/>
    </source>
</evidence>
<evidence type="ECO:0000256" key="3">
    <source>
        <dbReference type="SAM" id="Phobius"/>
    </source>
</evidence>
<protein>
    <submittedName>
        <fullName evidence="7">Membrane fusion protein, multidrug efflux system</fullName>
    </submittedName>
</protein>
<dbReference type="Gene3D" id="2.40.30.170">
    <property type="match status" value="1"/>
</dbReference>
<evidence type="ECO:0000259" key="5">
    <source>
        <dbReference type="Pfam" id="PF25954"/>
    </source>
</evidence>
<dbReference type="Pfam" id="PF25989">
    <property type="entry name" value="YknX_C"/>
    <property type="match status" value="1"/>
</dbReference>
<dbReference type="FunFam" id="2.40.30.170:FF:000010">
    <property type="entry name" value="Efflux RND transporter periplasmic adaptor subunit"/>
    <property type="match status" value="1"/>
</dbReference>
<dbReference type="InterPro" id="IPR006143">
    <property type="entry name" value="RND_pump_MFP"/>
</dbReference>
<dbReference type="SUPFAM" id="SSF111369">
    <property type="entry name" value="HlyD-like secretion proteins"/>
    <property type="match status" value="1"/>
</dbReference>
<dbReference type="STRING" id="406100.SAMN04488052_108103"/>
<keyword evidence="3" id="KW-0472">Membrane</keyword>
<dbReference type="AlphaFoldDB" id="A0A1H8UW75"/>
<feature type="domain" description="YknX-like C-terminal permuted SH3-like" evidence="6">
    <location>
        <begin position="287"/>
        <end position="355"/>
    </location>
</feature>
<evidence type="ECO:0000313" key="7">
    <source>
        <dbReference type="EMBL" id="SEP07396.1"/>
    </source>
</evidence>
<dbReference type="InterPro" id="IPR058625">
    <property type="entry name" value="MdtA-like_BSH"/>
</dbReference>
<feature type="domain" description="Multidrug resistance protein MdtA-like barrel-sandwich hybrid" evidence="4">
    <location>
        <begin position="76"/>
        <end position="196"/>
    </location>
</feature>
<dbReference type="Pfam" id="PF25954">
    <property type="entry name" value="Beta-barrel_RND_2"/>
    <property type="match status" value="1"/>
</dbReference>
<evidence type="ECO:0000256" key="1">
    <source>
        <dbReference type="ARBA" id="ARBA00009477"/>
    </source>
</evidence>
<dbReference type="EMBL" id="FOEG01000008">
    <property type="protein sequence ID" value="SEP07396.1"/>
    <property type="molecule type" value="Genomic_DNA"/>
</dbReference>
<feature type="coiled-coil region" evidence="2">
    <location>
        <begin position="109"/>
        <end position="167"/>
    </location>
</feature>
<keyword evidence="3" id="KW-1133">Transmembrane helix</keyword>
<dbReference type="InterPro" id="IPR058792">
    <property type="entry name" value="Beta-barrel_RND_2"/>
</dbReference>
<feature type="domain" description="CusB-like beta-barrel" evidence="5">
    <location>
        <begin position="209"/>
        <end position="281"/>
    </location>
</feature>
<evidence type="ECO:0000313" key="8">
    <source>
        <dbReference type="Proteomes" id="UP000199657"/>
    </source>
</evidence>
<gene>
    <name evidence="7" type="ORF">SAMN04488052_108103</name>
</gene>
<dbReference type="PANTHER" id="PTHR30469">
    <property type="entry name" value="MULTIDRUG RESISTANCE PROTEIN MDTA"/>
    <property type="match status" value="1"/>
</dbReference>
<evidence type="ECO:0000259" key="6">
    <source>
        <dbReference type="Pfam" id="PF25989"/>
    </source>
</evidence>
<dbReference type="Gene3D" id="2.40.50.100">
    <property type="match status" value="1"/>
</dbReference>
<dbReference type="OrthoDB" id="9806939at2"/>
<dbReference type="NCBIfam" id="TIGR01730">
    <property type="entry name" value="RND_mfp"/>
    <property type="match status" value="1"/>
</dbReference>
<proteinExistence type="inferred from homology"/>
<feature type="transmembrane region" description="Helical" evidence="3">
    <location>
        <begin position="7"/>
        <end position="28"/>
    </location>
</feature>
<keyword evidence="2" id="KW-0175">Coiled coil</keyword>
<dbReference type="Proteomes" id="UP000199657">
    <property type="component" value="Unassembled WGS sequence"/>
</dbReference>
<name>A0A1H8UW75_9GAMM</name>
<sequence length="370" mass="40310">MQNRMRWVIQFVVVALIAVAAAGGWIWLGQAGNGDDADGAGGRGPGGALPVEVARAERRQVQDTVQAVGTMLARESVEIVTEVAGRIVEAPVREGQQVEAGEPLFILDQVREQADLREARAQRDDARNRYRRSVALYEERDVPEAEVDERRAALESAEARVEVAESRLRDRTITAPFDGIVGLREVSPGAYVEPGTLLTTLDDLSVVRLDFSVPERFLSGLVPGLDVQARSLGYGDEVFAGEVARLSSRIDPITRSLRVQAEFDNEEGRLRAGMFMTARLVLAEREALMVPEESVLKEGTGSYVFVIVDDQARRIEVTTGRREGGYVEVTGDLADADDVVIAGLQTVRDGADVRVLNEGEEGDHGDMAAR</sequence>
<evidence type="ECO:0000256" key="2">
    <source>
        <dbReference type="SAM" id="Coils"/>
    </source>
</evidence>
<dbReference type="GO" id="GO:1990281">
    <property type="term" value="C:efflux pump complex"/>
    <property type="evidence" value="ECO:0007669"/>
    <property type="project" value="TreeGrafter"/>
</dbReference>
<dbReference type="Gene3D" id="2.40.420.20">
    <property type="match status" value="1"/>
</dbReference>
<reference evidence="7 8" key="1">
    <citation type="submission" date="2016-10" db="EMBL/GenBank/DDBJ databases">
        <authorList>
            <person name="de Groot N.N."/>
        </authorList>
    </citation>
    <scope>NUCLEOTIDE SEQUENCE [LARGE SCALE GENOMIC DNA]</scope>
    <source>
        <strain evidence="7 8">CGMCC 1.6291</strain>
    </source>
</reference>